<comment type="caution">
    <text evidence="8">The sequence shown here is derived from an EMBL/GenBank/DDBJ whole genome shotgun (WGS) entry which is preliminary data.</text>
</comment>
<evidence type="ECO:0000256" key="3">
    <source>
        <dbReference type="ARBA" id="ARBA00022803"/>
    </source>
</evidence>
<protein>
    <recommendedName>
        <fullName evidence="10">NB-ARC domain-containing protein</fullName>
    </recommendedName>
</protein>
<dbReference type="OrthoDB" id="626167at2759"/>
<dbReference type="RefSeq" id="XP_030996446.1">
    <property type="nucleotide sequence ID" value="XM_031139618.1"/>
</dbReference>
<feature type="compositionally biased region" description="Low complexity" evidence="5">
    <location>
        <begin position="1112"/>
        <end position="1121"/>
    </location>
</feature>
<evidence type="ECO:0000256" key="5">
    <source>
        <dbReference type="SAM" id="MobiDB-lite"/>
    </source>
</evidence>
<dbReference type="SUPFAM" id="SSF48452">
    <property type="entry name" value="TPR-like"/>
    <property type="match status" value="2"/>
</dbReference>
<keyword evidence="3 4" id="KW-0802">TPR repeat</keyword>
<dbReference type="Gene3D" id="1.25.40.10">
    <property type="entry name" value="Tetratricopeptide repeat domain"/>
    <property type="match status" value="2"/>
</dbReference>
<feature type="region of interest" description="Disordered" evidence="5">
    <location>
        <begin position="1112"/>
        <end position="1137"/>
    </location>
</feature>
<keyword evidence="9" id="KW-1185">Reference proteome</keyword>
<sequence>MSHESTKVVSMVRLLDSARYWWNGSGSENEDSHDNDSPDDWGFKVIANPDDATIDIVAIHGLNGHRDKSWTAPNGVNWLKDFLPGSFPKARILTYGYDARTHASTALSSSTLNTIGQHFLSEFCLFRADIDNCTTRRPVIFLAHSLGGLVLKSALLQSENRNRLHLYFQKDMKLSTYGIVFFGTPHSGGEGVTLAQIGLQIMSVYQTVNDKVIQHLEPQSEWLRDQVENFKKISPDFHIIFCYEDVKTPVIGGKTMMIVPFWSAVVSGVVNVESLAIRKNHHTMVKFGDANDNDLKNIKVHLRIMEQQASAKIRENWDKENRGSSPASRSSSQTRKHSLEQWLDDLRKTPIVDIPRSLPLATNMFVGRVEILSRIRKALNNTGRQVVVLHGTAGSGKTELALKYAEHYSKDFKSIFWVTASTATLLQQSFGAIAQAIVRAYAATIPAPPPPYGKIAEMIGLKGIVDGDGILQEQSGNADIICRAVRKWLDHPSNGPWLLIFDNYDQPEAFPIRESFPSNSRGKILVTTRRRDLASLGRGIEVESCNADDALQIFQNSCQRHSGFADSEIDLARQILGKLGNSPLAIDHAGSYIFTEQVSLQFYLDAFERQVRKLFEKKPPGYVSEYQHSVFSSFNLSFEAIEESAPEAARSLLFCSFYDASDIPLEVLRKSGGSNGENLTTTLFSHSLIKRTSDDAIDIHPLIHMWCREKLTKSEKGNYAAQAFQNIMTIIPISSNGWSRSKEDWAMERKAMPHVERAKAFVMEFCVPLGGRPELHRSLRDLGMIYQTHGKYKQAEELYTSVLEAQEMSTHDKFETALTKDGLARAKSMQDRNEEAAELFQQARPDILNRLGAQSLEYLLLLSGLGTVRQDQGHLEEAAELYKSALEGLRQIQGVTGVEFAGVAAFLSQVYKLQGRLGEAEDLSRQSVQGMLSRYGPTHPATMKWKQNLAIVLEEAGKLAEARSLLQEVLEFRRDTLGETHPSTLRTWYNLACTYFVEEDFEEAEAYCITCLAGRKKAYDKDHPMILRSMEQLGSIMFKTGRLEEAKKELEYVRDKFLNVHKATPLPFYSSMEWLAQVYEHTQPRRAASLFEEVCDGFGSILGPDHPKTQAAKSALASLRARQPEDEGFVEDANIEQ</sequence>
<dbReference type="AlphaFoldDB" id="A0A507AVB3"/>
<dbReference type="PANTHER" id="PTHR45641:SF19">
    <property type="entry name" value="NEPHROCYSTIN-3"/>
    <property type="match status" value="1"/>
</dbReference>
<dbReference type="PROSITE" id="PS50005">
    <property type="entry name" value="TPR"/>
    <property type="match status" value="1"/>
</dbReference>
<gene>
    <name evidence="8" type="ORF">E0L32_005130</name>
</gene>
<dbReference type="Gene3D" id="3.40.50.1820">
    <property type="entry name" value="alpha/beta hydrolase"/>
    <property type="match status" value="1"/>
</dbReference>
<proteinExistence type="inferred from homology"/>
<dbReference type="SUPFAM" id="SSF53474">
    <property type="entry name" value="alpha/beta-Hydrolases"/>
    <property type="match status" value="1"/>
</dbReference>
<evidence type="ECO:0008006" key="10">
    <source>
        <dbReference type="Google" id="ProtNLM"/>
    </source>
</evidence>
<feature type="region of interest" description="Disordered" evidence="5">
    <location>
        <begin position="313"/>
        <end position="336"/>
    </location>
</feature>
<dbReference type="Pfam" id="PF13191">
    <property type="entry name" value="AAA_16"/>
    <property type="match status" value="1"/>
</dbReference>
<feature type="repeat" description="TPR" evidence="4">
    <location>
        <begin position="776"/>
        <end position="809"/>
    </location>
</feature>
<evidence type="ECO:0000313" key="9">
    <source>
        <dbReference type="Proteomes" id="UP000319257"/>
    </source>
</evidence>
<feature type="compositionally biased region" description="Basic and acidic residues" evidence="5">
    <location>
        <begin position="313"/>
        <end position="322"/>
    </location>
</feature>
<dbReference type="Pfam" id="PF13424">
    <property type="entry name" value="TPR_12"/>
    <property type="match status" value="3"/>
</dbReference>
<dbReference type="InterPro" id="IPR019734">
    <property type="entry name" value="TPR_rpt"/>
</dbReference>
<evidence type="ECO:0000256" key="1">
    <source>
        <dbReference type="ARBA" id="ARBA00007920"/>
    </source>
</evidence>
<dbReference type="InterPro" id="IPR029058">
    <property type="entry name" value="AB_hydrolase_fold"/>
</dbReference>
<evidence type="ECO:0000256" key="4">
    <source>
        <dbReference type="PROSITE-ProRule" id="PRU00339"/>
    </source>
</evidence>
<dbReference type="InterPro" id="IPR027417">
    <property type="entry name" value="P-loop_NTPase"/>
</dbReference>
<organism evidence="8 9">
    <name type="scientific">Thyridium curvatum</name>
    <dbReference type="NCBI Taxonomy" id="1093900"/>
    <lineage>
        <taxon>Eukaryota</taxon>
        <taxon>Fungi</taxon>
        <taxon>Dikarya</taxon>
        <taxon>Ascomycota</taxon>
        <taxon>Pezizomycotina</taxon>
        <taxon>Sordariomycetes</taxon>
        <taxon>Sordariomycetidae</taxon>
        <taxon>Thyridiales</taxon>
        <taxon>Thyridiaceae</taxon>
        <taxon>Thyridium</taxon>
    </lineage>
</organism>
<reference evidence="8 9" key="1">
    <citation type="submission" date="2019-06" db="EMBL/GenBank/DDBJ databases">
        <title>Draft genome sequence of the filamentous fungus Phialemoniopsis curvata isolated from diesel fuel.</title>
        <authorList>
            <person name="Varaljay V.A."/>
            <person name="Lyon W.J."/>
            <person name="Crouch A.L."/>
            <person name="Drake C.E."/>
            <person name="Hollomon J.M."/>
            <person name="Nadeau L.J."/>
            <person name="Nunn H.S."/>
            <person name="Stevenson B.S."/>
            <person name="Bojanowski C.L."/>
            <person name="Crookes-Goodson W.J."/>
        </authorList>
    </citation>
    <scope>NUCLEOTIDE SEQUENCE [LARGE SCALE GENOMIC DNA]</scope>
    <source>
        <strain evidence="8 9">D216</strain>
    </source>
</reference>
<dbReference type="InterPro" id="IPR007751">
    <property type="entry name" value="DUF676_lipase-like"/>
</dbReference>
<evidence type="ECO:0000259" key="7">
    <source>
        <dbReference type="Pfam" id="PF13191"/>
    </source>
</evidence>
<dbReference type="STRING" id="1093900.A0A507AVB3"/>
<dbReference type="Proteomes" id="UP000319257">
    <property type="component" value="Unassembled WGS sequence"/>
</dbReference>
<feature type="domain" description="Orc1-like AAA ATPase" evidence="7">
    <location>
        <begin position="365"/>
        <end position="505"/>
    </location>
</feature>
<evidence type="ECO:0000259" key="6">
    <source>
        <dbReference type="Pfam" id="PF05057"/>
    </source>
</evidence>
<feature type="compositionally biased region" description="Acidic residues" evidence="5">
    <location>
        <begin position="1126"/>
        <end position="1137"/>
    </location>
</feature>
<dbReference type="Pfam" id="PF05057">
    <property type="entry name" value="DUF676"/>
    <property type="match status" value="1"/>
</dbReference>
<feature type="domain" description="DUF676" evidence="6">
    <location>
        <begin position="112"/>
        <end position="207"/>
    </location>
</feature>
<dbReference type="InterPro" id="IPR011990">
    <property type="entry name" value="TPR-like_helical_dom_sf"/>
</dbReference>
<dbReference type="Gene3D" id="3.40.50.300">
    <property type="entry name" value="P-loop containing nucleotide triphosphate hydrolases"/>
    <property type="match status" value="1"/>
</dbReference>
<dbReference type="EMBL" id="SKBQ01000026">
    <property type="protein sequence ID" value="TPX14735.1"/>
    <property type="molecule type" value="Genomic_DNA"/>
</dbReference>
<evidence type="ECO:0000313" key="8">
    <source>
        <dbReference type="EMBL" id="TPX14735.1"/>
    </source>
</evidence>
<keyword evidence="2" id="KW-0677">Repeat</keyword>
<accession>A0A507AVB3</accession>
<dbReference type="GeneID" id="41972577"/>
<name>A0A507AVB3_9PEZI</name>
<dbReference type="SMART" id="SM00028">
    <property type="entry name" value="TPR"/>
    <property type="match status" value="4"/>
</dbReference>
<evidence type="ECO:0000256" key="2">
    <source>
        <dbReference type="ARBA" id="ARBA00022737"/>
    </source>
</evidence>
<dbReference type="PANTHER" id="PTHR45641">
    <property type="entry name" value="TETRATRICOPEPTIDE REPEAT PROTEIN (AFU_ORTHOLOGUE AFUA_6G03870)"/>
    <property type="match status" value="1"/>
</dbReference>
<comment type="similarity">
    <text evidence="1">Belongs to the putative lipase ROG1 family.</text>
</comment>
<dbReference type="InParanoid" id="A0A507AVB3"/>
<dbReference type="InterPro" id="IPR041664">
    <property type="entry name" value="AAA_16"/>
</dbReference>
<dbReference type="SUPFAM" id="SSF52540">
    <property type="entry name" value="P-loop containing nucleoside triphosphate hydrolases"/>
    <property type="match status" value="1"/>
</dbReference>